<gene>
    <name evidence="2" type="ORF">Glove_209g80</name>
</gene>
<evidence type="ECO:0000313" key="3">
    <source>
        <dbReference type="Proteomes" id="UP000266861"/>
    </source>
</evidence>
<dbReference type="SUPFAM" id="SSF53098">
    <property type="entry name" value="Ribonuclease H-like"/>
    <property type="match status" value="1"/>
</dbReference>
<name>A0A397IND2_9GLOM</name>
<evidence type="ECO:0000313" key="2">
    <source>
        <dbReference type="EMBL" id="RHZ75728.1"/>
    </source>
</evidence>
<dbReference type="GO" id="GO:0004523">
    <property type="term" value="F:RNA-DNA hybrid ribonuclease activity"/>
    <property type="evidence" value="ECO:0007669"/>
    <property type="project" value="InterPro"/>
</dbReference>
<protein>
    <recommendedName>
        <fullName evidence="1">RNase H type-1 domain-containing protein</fullName>
    </recommendedName>
</protein>
<proteinExistence type="predicted"/>
<feature type="domain" description="RNase H type-1" evidence="1">
    <location>
        <begin position="485"/>
        <end position="586"/>
    </location>
</feature>
<dbReference type="GO" id="GO:0003676">
    <property type="term" value="F:nucleic acid binding"/>
    <property type="evidence" value="ECO:0007669"/>
    <property type="project" value="InterPro"/>
</dbReference>
<dbReference type="InterPro" id="IPR012337">
    <property type="entry name" value="RNaseH-like_sf"/>
</dbReference>
<dbReference type="InterPro" id="IPR036397">
    <property type="entry name" value="RNaseH_sf"/>
</dbReference>
<sequence>MKTKRRQSLINDILVICKTHDLTFKLSKNLNDNLLIKGGNITIEEILDDKSQYRLIRKSLRNRQLMFLEQLVSYNGKILLHWQEITNNDRRDPKPGWFKILENKLLTDIKTRVLSAEMQATLGERYNICNWNIGKQSNSINWVAIQNDEGTYPLIGKKRKMLNKDEFTIQHHTKEVNSQSSGNSVLEKCTGCAQGDRSLVANLKNKDVCLIKTSMAKSVSINVVRSVVSLRSTPDRSNRLQLRSSQNAIRDGIDKIIEDSLPVGSIRSIDPPTVYISNNARDRTTMFAKFQNFWTQENIQTKLDDIRLKLSSSMSIRIYTDGSLIKNDNNNSHVTTMDEFTIQHHTKEVNSQSSGNSVLEKCTGCAQGDRSLVANLKNKDVCLIKTSMAKSVSINVVRSVVSLRSTPDRSNRLQLRSSQNAIRDGIDKIIEDSLPVGSIRSIDPPTVYISNNARDRTTMFAKFQNFWTQENIQTKLDDIRLKLSSSMSIRIYTDGSLIKNDNNNSHVITMGCRWCALDENDTEFNFSGKVENFASSTRAELMAILTAVYATPKRSRLCIFTDSQAAIDAIANAAANPRKAHRKLKN</sequence>
<comment type="caution">
    <text evidence="2">The sequence shown here is derived from an EMBL/GenBank/DDBJ whole genome shotgun (WGS) entry which is preliminary data.</text>
</comment>
<accession>A0A397IND2</accession>
<dbReference type="PROSITE" id="PS50879">
    <property type="entry name" value="RNASE_H_1"/>
    <property type="match status" value="1"/>
</dbReference>
<dbReference type="Pfam" id="PF00075">
    <property type="entry name" value="RNase_H"/>
    <property type="match status" value="1"/>
</dbReference>
<keyword evidence="3" id="KW-1185">Reference proteome</keyword>
<dbReference type="Proteomes" id="UP000266861">
    <property type="component" value="Unassembled WGS sequence"/>
</dbReference>
<reference evidence="2 3" key="1">
    <citation type="submission" date="2018-08" db="EMBL/GenBank/DDBJ databases">
        <title>Genome and evolution of the arbuscular mycorrhizal fungus Diversispora epigaea (formerly Glomus versiforme) and its bacterial endosymbionts.</title>
        <authorList>
            <person name="Sun X."/>
            <person name="Fei Z."/>
            <person name="Harrison M."/>
        </authorList>
    </citation>
    <scope>NUCLEOTIDE SEQUENCE [LARGE SCALE GENOMIC DNA]</scope>
    <source>
        <strain evidence="2 3">IT104</strain>
    </source>
</reference>
<dbReference type="AlphaFoldDB" id="A0A397IND2"/>
<dbReference type="InterPro" id="IPR002156">
    <property type="entry name" value="RNaseH_domain"/>
</dbReference>
<dbReference type="EMBL" id="PQFF01000196">
    <property type="protein sequence ID" value="RHZ75728.1"/>
    <property type="molecule type" value="Genomic_DNA"/>
</dbReference>
<evidence type="ECO:0000259" key="1">
    <source>
        <dbReference type="PROSITE" id="PS50879"/>
    </source>
</evidence>
<organism evidence="2 3">
    <name type="scientific">Diversispora epigaea</name>
    <dbReference type="NCBI Taxonomy" id="1348612"/>
    <lineage>
        <taxon>Eukaryota</taxon>
        <taxon>Fungi</taxon>
        <taxon>Fungi incertae sedis</taxon>
        <taxon>Mucoromycota</taxon>
        <taxon>Glomeromycotina</taxon>
        <taxon>Glomeromycetes</taxon>
        <taxon>Diversisporales</taxon>
        <taxon>Diversisporaceae</taxon>
        <taxon>Diversispora</taxon>
    </lineage>
</organism>
<dbReference type="OrthoDB" id="2480065at2759"/>
<dbReference type="Gene3D" id="3.30.420.10">
    <property type="entry name" value="Ribonuclease H-like superfamily/Ribonuclease H"/>
    <property type="match status" value="1"/>
</dbReference>